<keyword evidence="3" id="KW-1185">Reference proteome</keyword>
<dbReference type="EMBL" id="JAUSVL010000001">
    <property type="protein sequence ID" value="MDQ0288732.1"/>
    <property type="molecule type" value="Genomic_DNA"/>
</dbReference>
<sequence length="1480" mass="161736">MRAWTWVWLVAMAALTTRGDDSIWRYTVECLGDAEKAQLIKPGAEGSAAAMALHYNEGPWSRFNWPMFRPVKGNTVLRLQLRREGVLPQAAFMRLLTRDGGEWSLKKAITLTENWLAVELTPEEFQLYRGADPEKVRALSFDQVIQCHVLPASSRDGAGVLVVDSLAFVPNGPVYNHDEDEWRRPPEAVAVEYARLQDVRERYQLELAQLAGSREHVLAWTQELQAIRELWARDPAVAQARLATPTAPWKQRPSAVEPPASPLPAMTDEAFRARIAALDGRPRTLVNDFRTAARVSNHVLYQAPPQAAPERLEENGEFFVRQQVVFTGENSPQTVFLGMDVPVGEDGGRYLDVSGRAIVMKIRCPARVLHEQRPFLLRLCSEHPEGLEAFLDLRPEPMPGKDWTECRFDVTMPFRGVRFDPRKVTRMELRVENVPGEADTFALDAGAIYLAYPPALASVRDEFLAACQRQLLQARMALLAARNELLLLEDSLHSLPDLRDLYLRSFSQELRTNAVDAVPLADALLSYDGPAVAPFTFRTRTELVAGQPELVLCLSAAVARLCVELRDTTGKVLVARDWRGGVDAWQDLRLPVNVPLWSPGNPQLFQLRMVAYAADGEVLAADRREVGLRESVLSASGVTPVLRQGLVRRRPDWFFRYNGQAAFPRTAAFSWMEESLTACPAATASLLADLWVEGGRFYGLKLSESFWTLFERGGFAQLAAYGPSYKSLKSWDDMRLFGEQLSFTVERMASPSSHASPFVLQVGNEVELDSWGASINAAFPGTSFQPLDYVAEALRRERLDSSPIMYVRAGHFNTVVPLPNEDICGINQYTGRYSGRLDEVHRDLAELAAEAALFNRPVMITEWNGPKYSWATGGIGGVTTRGAAYYLERYWRGLVETPGVAGSAEFTLNWVIAPFEDLTNQSREEAWLNRPRHAAFGGGHTADHVPLLHADKVVPDECYRSMQAFHGPLYVMAKTPGDIHMVAAVGGGELVTALAPLRGLGKGLGVDARNAALLGPAELPRDRHCVVVLPVGSGAAALPPAWSGLLAPLAAGAAEPLIRSVVHPYAPDFLLCVVQVEDDDALGRAVRRLGQSAAALFDLRAKESQMRRAVALIDRNRELVFQRYVLEQAGRGFFFTGDDTRTALLADDFYDDAGQLLPCWSALATLYLDAPRALTADEWSLVQRLQADGVTLVISSGCYQANAALQTAYPAELAVAGDFSQPLSLHTSLQGPAHLRALGGADLAVVGRYAPAMLTDPGVGVQTIRADGATALAWNEQQQAVIVRWPGADAGRGSVVLLGYQLGNIAQVHWRVTHSGQTHGIYDRDTACGLERASLAAVNAGLPEQRASELLPALQLHAVPQSFLVAPGEAPQLLVTVRDGAGRPVPGAQVNARVRVRLDGRNGASSDYVRLRADADGNFAVTCVSENAAGAAEAAAGVNPLRYSSGDRAAKVSRVLSVQLKAWAPGYIPADSACAFILGE</sequence>
<evidence type="ECO:0000256" key="1">
    <source>
        <dbReference type="SAM" id="MobiDB-lite"/>
    </source>
</evidence>
<organism evidence="2 3">
    <name type="scientific">Oligosphaera ethanolica</name>
    <dbReference type="NCBI Taxonomy" id="760260"/>
    <lineage>
        <taxon>Bacteria</taxon>
        <taxon>Pseudomonadati</taxon>
        <taxon>Lentisphaerota</taxon>
        <taxon>Oligosphaeria</taxon>
        <taxon>Oligosphaerales</taxon>
        <taxon>Oligosphaeraceae</taxon>
        <taxon>Oligosphaera</taxon>
    </lineage>
</organism>
<comment type="caution">
    <text evidence="2">The sequence shown here is derived from an EMBL/GenBank/DDBJ whole genome shotgun (WGS) entry which is preliminary data.</text>
</comment>
<reference evidence="2" key="1">
    <citation type="submission" date="2023-07" db="EMBL/GenBank/DDBJ databases">
        <title>Genomic Encyclopedia of Type Strains, Phase IV (KMG-IV): sequencing the most valuable type-strain genomes for metagenomic binning, comparative biology and taxonomic classification.</title>
        <authorList>
            <person name="Goeker M."/>
        </authorList>
    </citation>
    <scope>NUCLEOTIDE SEQUENCE</scope>
    <source>
        <strain evidence="2">DSM 24202</strain>
    </source>
</reference>
<feature type="region of interest" description="Disordered" evidence="1">
    <location>
        <begin position="244"/>
        <end position="263"/>
    </location>
</feature>
<name>A0AAE4ANU9_9BACT</name>
<accession>A0AAE4ANU9</accession>
<dbReference type="RefSeq" id="WP_307260066.1">
    <property type="nucleotide sequence ID" value="NZ_JAUSVL010000001.1"/>
</dbReference>
<dbReference type="Proteomes" id="UP001238163">
    <property type="component" value="Unassembled WGS sequence"/>
</dbReference>
<dbReference type="SUPFAM" id="SSF51445">
    <property type="entry name" value="(Trans)glycosidases"/>
    <property type="match status" value="1"/>
</dbReference>
<dbReference type="Gene3D" id="3.20.20.80">
    <property type="entry name" value="Glycosidases"/>
    <property type="match status" value="1"/>
</dbReference>
<gene>
    <name evidence="2" type="ORF">J3R75_000839</name>
</gene>
<dbReference type="InterPro" id="IPR036156">
    <property type="entry name" value="Beta-gal/glucu_dom_sf"/>
</dbReference>
<protein>
    <submittedName>
        <fullName evidence="2">Uncharacterized protein</fullName>
    </submittedName>
</protein>
<dbReference type="InterPro" id="IPR017853">
    <property type="entry name" value="GH"/>
</dbReference>
<evidence type="ECO:0000313" key="3">
    <source>
        <dbReference type="Proteomes" id="UP001238163"/>
    </source>
</evidence>
<evidence type="ECO:0000313" key="2">
    <source>
        <dbReference type="EMBL" id="MDQ0288732.1"/>
    </source>
</evidence>
<dbReference type="SUPFAM" id="SSF49303">
    <property type="entry name" value="beta-Galactosidase/glucuronidase domain"/>
    <property type="match status" value="1"/>
</dbReference>
<proteinExistence type="predicted"/>